<comment type="caution">
    <text evidence="6">The sequence shown here is derived from an EMBL/GenBank/DDBJ whole genome shotgun (WGS) entry which is preliminary data.</text>
</comment>
<dbReference type="AlphaFoldDB" id="A0A838A7F5"/>
<evidence type="ECO:0000256" key="3">
    <source>
        <dbReference type="ARBA" id="ARBA00022989"/>
    </source>
</evidence>
<protein>
    <submittedName>
        <fullName evidence="6">Neutral zinc metallopeptidase</fullName>
    </submittedName>
</protein>
<keyword evidence="5" id="KW-0732">Signal</keyword>
<evidence type="ECO:0000256" key="5">
    <source>
        <dbReference type="SAM" id="SignalP"/>
    </source>
</evidence>
<evidence type="ECO:0000313" key="7">
    <source>
        <dbReference type="Proteomes" id="UP000582974"/>
    </source>
</evidence>
<dbReference type="GO" id="GO:0016020">
    <property type="term" value="C:membrane"/>
    <property type="evidence" value="ECO:0007669"/>
    <property type="project" value="UniProtKB-SubCell"/>
</dbReference>
<dbReference type="PANTHER" id="PTHR30168:SF0">
    <property type="entry name" value="INNER MEMBRANE PROTEIN"/>
    <property type="match status" value="1"/>
</dbReference>
<dbReference type="EMBL" id="JACCKD010000002">
    <property type="protein sequence ID" value="MBA0125045.1"/>
    <property type="molecule type" value="Genomic_DNA"/>
</dbReference>
<keyword evidence="3" id="KW-1133">Transmembrane helix</keyword>
<dbReference type="SUPFAM" id="SSF55486">
    <property type="entry name" value="Metalloproteases ('zincins'), catalytic domain"/>
    <property type="match status" value="1"/>
</dbReference>
<organism evidence="6 7">
    <name type="scientific">Haloechinothrix aidingensis</name>
    <dbReference type="NCBI Taxonomy" id="2752311"/>
    <lineage>
        <taxon>Bacteria</taxon>
        <taxon>Bacillati</taxon>
        <taxon>Actinomycetota</taxon>
        <taxon>Actinomycetes</taxon>
        <taxon>Pseudonocardiales</taxon>
        <taxon>Pseudonocardiaceae</taxon>
        <taxon>Haloechinothrix</taxon>
    </lineage>
</organism>
<evidence type="ECO:0000256" key="4">
    <source>
        <dbReference type="ARBA" id="ARBA00023136"/>
    </source>
</evidence>
<reference evidence="6 7" key="1">
    <citation type="submission" date="2020-07" db="EMBL/GenBank/DDBJ databases">
        <title>Genome of Haloechinothrix sp.</title>
        <authorList>
            <person name="Tang S.-K."/>
            <person name="Yang L."/>
            <person name="Zhu W.-Y."/>
        </authorList>
    </citation>
    <scope>NUCLEOTIDE SEQUENCE [LARGE SCALE GENOMIC DNA]</scope>
    <source>
        <strain evidence="6 7">YIM 98757</strain>
    </source>
</reference>
<keyword evidence="2" id="KW-0812">Transmembrane</keyword>
<evidence type="ECO:0000313" key="6">
    <source>
        <dbReference type="EMBL" id="MBA0125045.1"/>
    </source>
</evidence>
<keyword evidence="7" id="KW-1185">Reference proteome</keyword>
<feature type="signal peptide" evidence="5">
    <location>
        <begin position="1"/>
        <end position="26"/>
    </location>
</feature>
<proteinExistence type="predicted"/>
<feature type="chain" id="PRO_5032841178" evidence="5">
    <location>
        <begin position="27"/>
        <end position="495"/>
    </location>
</feature>
<keyword evidence="4" id="KW-0472">Membrane</keyword>
<dbReference type="RefSeq" id="WP_180891893.1">
    <property type="nucleotide sequence ID" value="NZ_JACCKD010000002.1"/>
</dbReference>
<accession>A0A838A7F5</accession>
<dbReference type="InterPro" id="IPR007343">
    <property type="entry name" value="Uncharacterised_pept_Zn_put"/>
</dbReference>
<dbReference type="PROSITE" id="PS51257">
    <property type="entry name" value="PROKAR_LIPOPROTEIN"/>
    <property type="match status" value="1"/>
</dbReference>
<comment type="subcellular location">
    <subcellularLocation>
        <location evidence="1">Membrane</location>
        <topology evidence="1">Single-pass membrane protein</topology>
    </subcellularLocation>
</comment>
<evidence type="ECO:0000256" key="1">
    <source>
        <dbReference type="ARBA" id="ARBA00004167"/>
    </source>
</evidence>
<dbReference type="Proteomes" id="UP000582974">
    <property type="component" value="Unassembled WGS sequence"/>
</dbReference>
<gene>
    <name evidence="6" type="ORF">H0B56_05770</name>
</gene>
<evidence type="ECO:0000256" key="2">
    <source>
        <dbReference type="ARBA" id="ARBA00022692"/>
    </source>
</evidence>
<name>A0A838A7F5_9PSEU</name>
<sequence length="495" mass="52825">MTTPHRLGRRRTALIAMVGAVTLAMAACGDGPAPGRAVTEGDIGGLPVSHFDSGLKEAAPGPTIDVDNVTDGPIDTVASSASQDVERYWSASLPDRFGTTFEPVERLVSYDSGTDDFLICGASVQGLVNAFYCPEEDTVGWDRGALFPLLDDQFGPIGVLTVLAHEYGHVVQHRLGELAGISAVTPTIVKELQADCFTGNYFRWVAEDESEFFEVSTSEGINQALSALHFVRDAPGDLRHDIDAHGTAFDRTYAFQVGFEKDPGACVEIDEQAVDERTTQYTFSEQDNREGDLPLTEDTVELALDSLDAAFDDVVAERPEVLTDSGGTCPDGTGTPPLSYCPGDGTDASGTVDAAIAIDIDELATLAEPIDQRAEWEGREVEGYGDFAVFAALASRYAMGVQQAADVPLDELDAGLRAACYVGAWANFANEPRARDRILRLSPGDLDEAILEMLRQDSLIASTVDGIPVPGGFARVEALRTGFVDGRQGCRDTAG</sequence>
<dbReference type="Pfam" id="PF04228">
    <property type="entry name" value="Zn_peptidase"/>
    <property type="match status" value="1"/>
</dbReference>
<dbReference type="PANTHER" id="PTHR30168">
    <property type="entry name" value="PUTATIVE MEMBRANE PROTEIN YPFJ"/>
    <property type="match status" value="1"/>
</dbReference>